<dbReference type="GO" id="GO:0033389">
    <property type="term" value="P:putrescine biosynthetic process from arginine, via agmatine"/>
    <property type="evidence" value="ECO:0007669"/>
    <property type="project" value="TreeGrafter"/>
</dbReference>
<dbReference type="GO" id="GO:0019557">
    <property type="term" value="P:L-histidine catabolic process to glutamate and formate"/>
    <property type="evidence" value="ECO:0007669"/>
    <property type="project" value="UniProtKB-UniPathway"/>
</dbReference>
<accession>A0A223ECJ1</accession>
<dbReference type="Gene3D" id="3.40.800.10">
    <property type="entry name" value="Ureohydrolase domain"/>
    <property type="match status" value="1"/>
</dbReference>
<name>A0A223ECJ1_9BACI</name>
<dbReference type="OrthoDB" id="9788689at2"/>
<evidence type="ECO:0000256" key="7">
    <source>
        <dbReference type="PIRSR" id="PIRSR036979-1"/>
    </source>
</evidence>
<dbReference type="Proteomes" id="UP000214618">
    <property type="component" value="Chromosome"/>
</dbReference>
<dbReference type="UniPathway" id="UPA00379">
    <property type="reaction ID" value="UER00552"/>
</dbReference>
<evidence type="ECO:0000313" key="9">
    <source>
        <dbReference type="EMBL" id="ASS92911.1"/>
    </source>
</evidence>
<feature type="binding site" evidence="7">
    <location>
        <position position="126"/>
    </location>
    <ligand>
        <name>Mn(2+)</name>
        <dbReference type="ChEBI" id="CHEBI:29035"/>
        <label>2</label>
    </ligand>
</feature>
<sequence length="314" mass="35019">MYALPNMDLWKGRTDSLIDKDEFRIHQIVKDNQITSINNTCGIIGFSCEEGVRRNKGRLGSKEAPNEIRKSLSSLSWHGQSADSLVDFGNIICENQQLEAAQAELGSHVEKILSKNMFPVILGGGHETFYGHYLGIRSSVGPNAKIGILNIDAHFDLRSYEEMTSSGTMFKQILDNDQQAGYLPIGIQRYGNTKKLFDTATSLGCSWILEEELLDEISEGNENKILNFINQYDYIILTLCMDVINASEAPGVSAPSSFGLSGKRVRQLIRKITSHTKTISFDICEVNPSLDCDNRTVKLAANLINEVFMSVERR</sequence>
<dbReference type="InterPro" id="IPR005923">
    <property type="entry name" value="HutG"/>
</dbReference>
<proteinExistence type="inferred from homology"/>
<dbReference type="GO" id="GO:0008783">
    <property type="term" value="F:agmatinase activity"/>
    <property type="evidence" value="ECO:0007669"/>
    <property type="project" value="TreeGrafter"/>
</dbReference>
<feature type="binding site" evidence="5">
    <location>
        <position position="240"/>
    </location>
    <ligand>
        <name>Mn(2+)</name>
        <dbReference type="ChEBI" id="CHEBI:29035"/>
        <label>2</label>
    </ligand>
</feature>
<dbReference type="GeneID" id="56471564"/>
<keyword evidence="4 5" id="KW-0464">Manganese</keyword>
<dbReference type="GO" id="GO:0019556">
    <property type="term" value="P:L-histidine catabolic process to glutamate and formamide"/>
    <property type="evidence" value="ECO:0007669"/>
    <property type="project" value="UniProtKB-UniRule"/>
</dbReference>
<comment type="cofactor">
    <cofactor evidence="5 7">
        <name>Mn(2+)</name>
        <dbReference type="ChEBI" id="CHEBI:29035"/>
    </cofactor>
    <text evidence="5 7">Binds 2 manganese ions per subunit.</text>
</comment>
<comment type="catalytic activity">
    <reaction evidence="5">
        <text>N-formimidoyl-L-glutamate + H2O = formamide + L-glutamate</text>
        <dbReference type="Rhea" id="RHEA:22492"/>
        <dbReference type="ChEBI" id="CHEBI:15377"/>
        <dbReference type="ChEBI" id="CHEBI:16397"/>
        <dbReference type="ChEBI" id="CHEBI:29985"/>
        <dbReference type="ChEBI" id="CHEBI:58928"/>
        <dbReference type="EC" id="3.5.3.8"/>
    </reaction>
</comment>
<evidence type="ECO:0000256" key="6">
    <source>
        <dbReference type="NCBIfam" id="TIGR01227"/>
    </source>
</evidence>
<feature type="binding site" evidence="5">
    <location>
        <position position="242"/>
    </location>
    <ligand>
        <name>Mn(2+)</name>
        <dbReference type="ChEBI" id="CHEBI:29035"/>
        <label>2</label>
    </ligand>
</feature>
<dbReference type="PIRSF" id="PIRSF036979">
    <property type="entry name" value="Arginase"/>
    <property type="match status" value="1"/>
</dbReference>
<evidence type="ECO:0000256" key="3">
    <source>
        <dbReference type="ARBA" id="ARBA00022808"/>
    </source>
</evidence>
<feature type="binding site" evidence="5">
    <location>
        <position position="126"/>
    </location>
    <ligand>
        <name>Mn(2+)</name>
        <dbReference type="ChEBI" id="CHEBI:29035"/>
        <label>1</label>
    </ligand>
</feature>
<dbReference type="HAMAP" id="MF_00737">
    <property type="entry name" value="Formimidoylglutam"/>
    <property type="match status" value="1"/>
</dbReference>
<evidence type="ECO:0000256" key="5">
    <source>
        <dbReference type="HAMAP-Rule" id="MF_00737"/>
    </source>
</evidence>
<dbReference type="SUPFAM" id="SSF52768">
    <property type="entry name" value="Arginase/deacetylase"/>
    <property type="match status" value="1"/>
</dbReference>
<protein>
    <recommendedName>
        <fullName evidence="5 6">Formimidoylglutamase</fullName>
        <ecNumber evidence="5 6">3.5.3.8</ecNumber>
    </recommendedName>
    <alternativeName>
        <fullName evidence="5">Formiminoglutamase</fullName>
    </alternativeName>
    <alternativeName>
        <fullName evidence="5">Formiminoglutamate hydrolase</fullName>
    </alternativeName>
</protein>
<organism evidence="9 10">
    <name type="scientific">Peribacillus simplex NBRC 15720 = DSM 1321</name>
    <dbReference type="NCBI Taxonomy" id="1349754"/>
    <lineage>
        <taxon>Bacteria</taxon>
        <taxon>Bacillati</taxon>
        <taxon>Bacillota</taxon>
        <taxon>Bacilli</taxon>
        <taxon>Bacillales</taxon>
        <taxon>Bacillaceae</taxon>
        <taxon>Peribacillus</taxon>
    </lineage>
</organism>
<dbReference type="EC" id="3.5.3.8" evidence="5 6"/>
<dbReference type="AlphaFoldDB" id="A0A223ECJ1"/>
<comment type="pathway">
    <text evidence="5">Amino-acid degradation; L-histidine degradation into L-glutamate; L-glutamate from N-formimidoyl-L-glutamate (hydrolase route): step 1/1.</text>
</comment>
<feature type="binding site" evidence="5 7">
    <location>
        <position position="156"/>
    </location>
    <ligand>
        <name>Mn(2+)</name>
        <dbReference type="ChEBI" id="CHEBI:29035"/>
        <label>1</label>
    </ligand>
</feature>
<reference evidence="9 10" key="1">
    <citation type="submission" date="2016-10" db="EMBL/GenBank/DDBJ databases">
        <title>The whole genome sequencing and assembly of Bacillus simplex DSM 1321 strain.</title>
        <authorList>
            <person name="Park M.-K."/>
            <person name="Lee Y.-J."/>
            <person name="Yi H."/>
            <person name="Bahn Y.-S."/>
            <person name="Kim J.F."/>
            <person name="Lee D.-W."/>
        </authorList>
    </citation>
    <scope>NUCLEOTIDE SEQUENCE [LARGE SCALE GENOMIC DNA]</scope>
    <source>
        <strain evidence="9 10">DSM 1321</strain>
    </source>
</reference>
<feature type="binding site" evidence="5 7">
    <location>
        <position position="152"/>
    </location>
    <ligand>
        <name>Mn(2+)</name>
        <dbReference type="ChEBI" id="CHEBI:29035"/>
        <label>1</label>
    </ligand>
</feature>
<dbReference type="PANTHER" id="PTHR11358:SF35">
    <property type="entry name" value="FORMIMIDOYLGLUTAMASE"/>
    <property type="match status" value="1"/>
</dbReference>
<dbReference type="PANTHER" id="PTHR11358">
    <property type="entry name" value="ARGINASE/AGMATINASE"/>
    <property type="match status" value="1"/>
</dbReference>
<dbReference type="RefSeq" id="WP_063235482.1">
    <property type="nucleotide sequence ID" value="NZ_BCVO01000026.1"/>
</dbReference>
<keyword evidence="3 5" id="KW-0369">Histidine metabolism</keyword>
<comment type="similarity">
    <text evidence="5 8">Belongs to the arginase family.</text>
</comment>
<feature type="binding site" evidence="5">
    <location>
        <position position="152"/>
    </location>
    <ligand>
        <name>Mn(2+)</name>
        <dbReference type="ChEBI" id="CHEBI:29035"/>
        <label>2</label>
    </ligand>
</feature>
<comment type="function">
    <text evidence="5">Catalyzes the conversion of N-formimidoyl-L-glutamate to L-glutamate and formamide.</text>
</comment>
<evidence type="ECO:0000256" key="1">
    <source>
        <dbReference type="ARBA" id="ARBA00022723"/>
    </source>
</evidence>
<evidence type="ECO:0000256" key="2">
    <source>
        <dbReference type="ARBA" id="ARBA00022801"/>
    </source>
</evidence>
<evidence type="ECO:0000256" key="4">
    <source>
        <dbReference type="ARBA" id="ARBA00023211"/>
    </source>
</evidence>
<feature type="binding site" evidence="7">
    <location>
        <position position="242"/>
    </location>
    <ligand>
        <name>Mn(2+)</name>
        <dbReference type="ChEBI" id="CHEBI:29035"/>
        <label>1</label>
    </ligand>
</feature>
<dbReference type="GO" id="GO:0050415">
    <property type="term" value="F:formimidoylglutamase activity"/>
    <property type="evidence" value="ECO:0007669"/>
    <property type="project" value="UniProtKB-UniRule"/>
</dbReference>
<feature type="binding site" evidence="7">
    <location>
        <position position="154"/>
    </location>
    <ligand>
        <name>Mn(2+)</name>
        <dbReference type="ChEBI" id="CHEBI:29035"/>
        <label>1</label>
    </ligand>
</feature>
<dbReference type="PROSITE" id="PS51409">
    <property type="entry name" value="ARGINASE_2"/>
    <property type="match status" value="1"/>
</dbReference>
<feature type="binding site" evidence="5">
    <location>
        <position position="154"/>
    </location>
    <ligand>
        <name>Mn(2+)</name>
        <dbReference type="ChEBI" id="CHEBI:29035"/>
        <label>2</label>
    </ligand>
</feature>
<dbReference type="GO" id="GO:0030145">
    <property type="term" value="F:manganese ion binding"/>
    <property type="evidence" value="ECO:0007669"/>
    <property type="project" value="UniProtKB-UniRule"/>
</dbReference>
<dbReference type="InterPro" id="IPR006035">
    <property type="entry name" value="Ureohydrolase"/>
</dbReference>
<keyword evidence="2 5" id="KW-0378">Hydrolase</keyword>
<dbReference type="Pfam" id="PF00491">
    <property type="entry name" value="Arginase"/>
    <property type="match status" value="1"/>
</dbReference>
<evidence type="ECO:0000313" key="10">
    <source>
        <dbReference type="Proteomes" id="UP000214618"/>
    </source>
</evidence>
<keyword evidence="1 5" id="KW-0479">Metal-binding</keyword>
<dbReference type="InterPro" id="IPR023696">
    <property type="entry name" value="Ureohydrolase_dom_sf"/>
</dbReference>
<evidence type="ECO:0000256" key="8">
    <source>
        <dbReference type="PROSITE-ProRule" id="PRU00742"/>
    </source>
</evidence>
<feature type="binding site" evidence="5 7">
    <location>
        <position position="240"/>
    </location>
    <ligand>
        <name>Mn(2+)</name>
        <dbReference type="ChEBI" id="CHEBI:29035"/>
        <label>1</label>
    </ligand>
</feature>
<dbReference type="EMBL" id="CP017704">
    <property type="protein sequence ID" value="ASS92911.1"/>
    <property type="molecule type" value="Genomic_DNA"/>
</dbReference>
<dbReference type="CDD" id="cd09988">
    <property type="entry name" value="Formimidoylglutamase"/>
    <property type="match status" value="1"/>
</dbReference>
<gene>
    <name evidence="5" type="primary">hutG</name>
    <name evidence="9" type="ORF">BS1321_02350</name>
</gene>
<dbReference type="NCBIfam" id="TIGR01227">
    <property type="entry name" value="hutG"/>
    <property type="match status" value="1"/>
</dbReference>